<dbReference type="InterPro" id="IPR001611">
    <property type="entry name" value="Leu-rich_rpt"/>
</dbReference>
<keyword evidence="6 9" id="KW-1133">Transmembrane helix</keyword>
<dbReference type="Pfam" id="PF13855">
    <property type="entry name" value="LRR_8"/>
    <property type="match status" value="1"/>
</dbReference>
<evidence type="ECO:0000256" key="6">
    <source>
        <dbReference type="ARBA" id="ARBA00022989"/>
    </source>
</evidence>
<protein>
    <recommendedName>
        <fullName evidence="10">Leucine-rich repeat-containing N-terminal plant-type domain-containing protein</fullName>
    </recommendedName>
</protein>
<dbReference type="Pfam" id="PF12799">
    <property type="entry name" value="LRR_4"/>
    <property type="match status" value="1"/>
</dbReference>
<dbReference type="FunFam" id="3.80.10.10:FF:000383">
    <property type="entry name" value="Leucine-rich repeat receptor protein kinase EMS1"/>
    <property type="match status" value="1"/>
</dbReference>
<dbReference type="EMBL" id="LWDX02027041">
    <property type="protein sequence ID" value="OEL29697.1"/>
    <property type="molecule type" value="Genomic_DNA"/>
</dbReference>
<evidence type="ECO:0000256" key="8">
    <source>
        <dbReference type="ARBA" id="ARBA00023180"/>
    </source>
</evidence>
<dbReference type="AlphaFoldDB" id="A0A1E5VX76"/>
<keyword evidence="8" id="KW-0325">Glycoprotein</keyword>
<evidence type="ECO:0000313" key="11">
    <source>
        <dbReference type="EMBL" id="OEL29697.1"/>
    </source>
</evidence>
<reference evidence="11 12" key="1">
    <citation type="submission" date="2016-09" db="EMBL/GenBank/DDBJ databases">
        <title>The draft genome of Dichanthelium oligosanthes: A C3 panicoid grass species.</title>
        <authorList>
            <person name="Studer A.J."/>
            <person name="Schnable J.C."/>
            <person name="Brutnell T.P."/>
        </authorList>
    </citation>
    <scope>NUCLEOTIDE SEQUENCE [LARGE SCALE GENOMIC DNA]</scope>
    <source>
        <strain evidence="12">cv. Kellogg 1175</strain>
        <tissue evidence="11">Leaf</tissue>
    </source>
</reference>
<keyword evidence="5" id="KW-0677">Repeat</keyword>
<dbReference type="Pfam" id="PF08263">
    <property type="entry name" value="LRRNT_2"/>
    <property type="match status" value="1"/>
</dbReference>
<gene>
    <name evidence="11" type="ORF">BAE44_0009279</name>
</gene>
<proteinExistence type="inferred from homology"/>
<dbReference type="PANTHER" id="PTHR48062:SF56">
    <property type="entry name" value="OS04G0647900 PROTEIN"/>
    <property type="match status" value="1"/>
</dbReference>
<evidence type="ECO:0000256" key="4">
    <source>
        <dbReference type="ARBA" id="ARBA00022692"/>
    </source>
</evidence>
<dbReference type="Pfam" id="PF00560">
    <property type="entry name" value="LRR_1"/>
    <property type="match status" value="1"/>
</dbReference>
<dbReference type="STRING" id="888268.A0A1E5VX76"/>
<evidence type="ECO:0000256" key="2">
    <source>
        <dbReference type="ARBA" id="ARBA00009592"/>
    </source>
</evidence>
<evidence type="ECO:0000313" key="12">
    <source>
        <dbReference type="Proteomes" id="UP000095767"/>
    </source>
</evidence>
<evidence type="ECO:0000256" key="9">
    <source>
        <dbReference type="SAM" id="Phobius"/>
    </source>
</evidence>
<sequence>MGSYLSWRSLSLILCVLPAIFVLSSYGCFIEERAALMDIRSSLLSAHSMFVPDSWGRGDDCCSWERVFLDLSWNYPSFISLEGSVALTKLRYLDLRINGLGRSILSFVKKFDSLEVLILNRNSINGALPPAAFENLTNLRELNLSRNNLIGSLPAGISIFPSSSQDSRSLRQFVHRKYNHFMGNLDWVRYLDNIRLLSLGANMFEGRITPDLYKLQYLRIIDFSHNKLRGSLPACMGNISFKGDADGQIFNSPYQIISDNYNASYDLKGFTFATKWHLYAYSHNFFTLMSGIDVSANMLDGEIPWELGNLSHIKSLNLSYNLFDGPKPATFADMNEMESLDLSHNNLNGSIPWQLTQLWSLEAFSVAYNNLSGCIPNSGQLSSFSMESYQGNIDLHKSSWGNKCLPSSGPVEEEDMREAYDDPFLYAISAASFVLALWATVAFLLPFIRAACNALSQLKMTSTYV</sequence>
<keyword evidence="3" id="KW-0433">Leucine-rich repeat</keyword>
<dbReference type="InterPro" id="IPR032675">
    <property type="entry name" value="LRR_dom_sf"/>
</dbReference>
<evidence type="ECO:0000256" key="5">
    <source>
        <dbReference type="ARBA" id="ARBA00022737"/>
    </source>
</evidence>
<keyword evidence="12" id="KW-1185">Reference proteome</keyword>
<comment type="similarity">
    <text evidence="2">Belongs to the RLP family.</text>
</comment>
<keyword evidence="7 9" id="KW-0472">Membrane</keyword>
<dbReference type="GO" id="GO:0005886">
    <property type="term" value="C:plasma membrane"/>
    <property type="evidence" value="ECO:0007669"/>
    <property type="project" value="UniProtKB-SubCell"/>
</dbReference>
<dbReference type="PANTHER" id="PTHR48062">
    <property type="entry name" value="RECEPTOR-LIKE PROTEIN 14"/>
    <property type="match status" value="1"/>
</dbReference>
<name>A0A1E5VX76_9POAL</name>
<dbReference type="Proteomes" id="UP000095767">
    <property type="component" value="Unassembled WGS sequence"/>
</dbReference>
<dbReference type="InterPro" id="IPR025875">
    <property type="entry name" value="Leu-rich_rpt_4"/>
</dbReference>
<dbReference type="SMART" id="SM00369">
    <property type="entry name" value="LRR_TYP"/>
    <property type="match status" value="4"/>
</dbReference>
<dbReference type="InterPro" id="IPR003591">
    <property type="entry name" value="Leu-rich_rpt_typical-subtyp"/>
</dbReference>
<dbReference type="Gene3D" id="3.80.10.10">
    <property type="entry name" value="Ribonuclease Inhibitor"/>
    <property type="match status" value="3"/>
</dbReference>
<evidence type="ECO:0000259" key="10">
    <source>
        <dbReference type="Pfam" id="PF08263"/>
    </source>
</evidence>
<feature type="transmembrane region" description="Helical" evidence="9">
    <location>
        <begin position="424"/>
        <end position="448"/>
    </location>
</feature>
<comment type="caution">
    <text evidence="11">The sequence shown here is derived from an EMBL/GenBank/DDBJ whole genome shotgun (WGS) entry which is preliminary data.</text>
</comment>
<organism evidence="11 12">
    <name type="scientific">Dichanthelium oligosanthes</name>
    <dbReference type="NCBI Taxonomy" id="888268"/>
    <lineage>
        <taxon>Eukaryota</taxon>
        <taxon>Viridiplantae</taxon>
        <taxon>Streptophyta</taxon>
        <taxon>Embryophyta</taxon>
        <taxon>Tracheophyta</taxon>
        <taxon>Spermatophyta</taxon>
        <taxon>Magnoliopsida</taxon>
        <taxon>Liliopsida</taxon>
        <taxon>Poales</taxon>
        <taxon>Poaceae</taxon>
        <taxon>PACMAD clade</taxon>
        <taxon>Panicoideae</taxon>
        <taxon>Panicodae</taxon>
        <taxon>Paniceae</taxon>
        <taxon>Dichantheliinae</taxon>
        <taxon>Dichanthelium</taxon>
    </lineage>
</organism>
<accession>A0A1E5VX76</accession>
<dbReference type="SUPFAM" id="SSF52058">
    <property type="entry name" value="L domain-like"/>
    <property type="match status" value="1"/>
</dbReference>
<evidence type="ECO:0000256" key="7">
    <source>
        <dbReference type="ARBA" id="ARBA00023136"/>
    </source>
</evidence>
<feature type="domain" description="Leucine-rich repeat-containing N-terminal plant-type" evidence="10">
    <location>
        <begin position="31"/>
        <end position="67"/>
    </location>
</feature>
<evidence type="ECO:0000256" key="3">
    <source>
        <dbReference type="ARBA" id="ARBA00022614"/>
    </source>
</evidence>
<comment type="subcellular location">
    <subcellularLocation>
        <location evidence="1">Cell membrane</location>
        <topology evidence="1">Single-pass type I membrane protein</topology>
    </subcellularLocation>
</comment>
<dbReference type="OrthoDB" id="678143at2759"/>
<evidence type="ECO:0000256" key="1">
    <source>
        <dbReference type="ARBA" id="ARBA00004251"/>
    </source>
</evidence>
<dbReference type="InterPro" id="IPR013210">
    <property type="entry name" value="LRR_N_plant-typ"/>
</dbReference>
<keyword evidence="4 9" id="KW-0812">Transmembrane</keyword>
<dbReference type="InterPro" id="IPR051502">
    <property type="entry name" value="RLP_Defense_Trigger"/>
</dbReference>